<dbReference type="InterPro" id="IPR035897">
    <property type="entry name" value="Toll_tir_struct_dom_sf"/>
</dbReference>
<feature type="domain" description="TIR" evidence="1">
    <location>
        <begin position="6"/>
        <end position="110"/>
    </location>
</feature>
<dbReference type="EMBL" id="JACHMK010000001">
    <property type="protein sequence ID" value="MBB6335502.1"/>
    <property type="molecule type" value="Genomic_DNA"/>
</dbReference>
<accession>A0A923E701</accession>
<comment type="caution">
    <text evidence="2">The sequence shown here is derived from an EMBL/GenBank/DDBJ whole genome shotgun (WGS) entry which is preliminary data.</text>
</comment>
<proteinExistence type="predicted"/>
<dbReference type="Gene3D" id="3.40.50.10140">
    <property type="entry name" value="Toll/interleukin-1 receptor homology (TIR) domain"/>
    <property type="match status" value="1"/>
</dbReference>
<name>A0A923E701_9ACTO</name>
<evidence type="ECO:0000313" key="2">
    <source>
        <dbReference type="EMBL" id="MBB6335502.1"/>
    </source>
</evidence>
<sequence>MSRIKIFLSYVEDEAGRDAASSLRDELEKRYIEAIMAPERIPAGEDWAQWIKDFLEESSALVVVGTTGVSASAWCQQEIGWALGRHVPVLWVSYDPAEPPCGFLAFKQVLNAKSSTPARTAKETTNWLIRREKIRPLLADSWIEALGSSNSFNTSERTARLLARLGTVSPEQWERIKVAGRRNDQVRRAHYSGPGDWQPLLTWLEKELEVVSA</sequence>
<dbReference type="Pfam" id="PF13676">
    <property type="entry name" value="TIR_2"/>
    <property type="match status" value="1"/>
</dbReference>
<dbReference type="RefSeq" id="WP_184453905.1">
    <property type="nucleotide sequence ID" value="NZ_JACHMK010000001.1"/>
</dbReference>
<dbReference type="InterPro" id="IPR000157">
    <property type="entry name" value="TIR_dom"/>
</dbReference>
<organism evidence="2 3">
    <name type="scientific">Schaalia hyovaginalis</name>
    <dbReference type="NCBI Taxonomy" id="29316"/>
    <lineage>
        <taxon>Bacteria</taxon>
        <taxon>Bacillati</taxon>
        <taxon>Actinomycetota</taxon>
        <taxon>Actinomycetes</taxon>
        <taxon>Actinomycetales</taxon>
        <taxon>Actinomycetaceae</taxon>
        <taxon>Schaalia</taxon>
    </lineage>
</organism>
<gene>
    <name evidence="2" type="ORF">HD592_002067</name>
</gene>
<keyword evidence="3" id="KW-1185">Reference proteome</keyword>
<dbReference type="Proteomes" id="UP000617426">
    <property type="component" value="Unassembled WGS sequence"/>
</dbReference>
<evidence type="ECO:0000259" key="1">
    <source>
        <dbReference type="Pfam" id="PF13676"/>
    </source>
</evidence>
<dbReference type="SUPFAM" id="SSF52200">
    <property type="entry name" value="Toll/Interleukin receptor TIR domain"/>
    <property type="match status" value="1"/>
</dbReference>
<dbReference type="AlphaFoldDB" id="A0A923E701"/>
<evidence type="ECO:0000313" key="3">
    <source>
        <dbReference type="Proteomes" id="UP000617426"/>
    </source>
</evidence>
<dbReference type="GO" id="GO:0007165">
    <property type="term" value="P:signal transduction"/>
    <property type="evidence" value="ECO:0007669"/>
    <property type="project" value="InterPro"/>
</dbReference>
<reference evidence="2" key="1">
    <citation type="submission" date="2020-08" db="EMBL/GenBank/DDBJ databases">
        <title>Sequencing the genomes of 1000 actinobacteria strains.</title>
        <authorList>
            <person name="Klenk H.-P."/>
        </authorList>
    </citation>
    <scope>NUCLEOTIDE SEQUENCE</scope>
    <source>
        <strain evidence="2">DSM 10695</strain>
    </source>
</reference>
<protein>
    <recommendedName>
        <fullName evidence="1">TIR domain-containing protein</fullName>
    </recommendedName>
</protein>